<keyword evidence="1" id="KW-0732">Signal</keyword>
<dbReference type="InterPro" id="IPR021556">
    <property type="entry name" value="DUF2950"/>
</dbReference>
<evidence type="ECO:0000256" key="1">
    <source>
        <dbReference type="SAM" id="SignalP"/>
    </source>
</evidence>
<feature type="signal peptide" evidence="1">
    <location>
        <begin position="1"/>
        <end position="26"/>
    </location>
</feature>
<organism evidence="2 3">
    <name type="scientific">Achromobacter pulmonis</name>
    <dbReference type="NCBI Taxonomy" id="1389932"/>
    <lineage>
        <taxon>Bacteria</taxon>
        <taxon>Pseudomonadati</taxon>
        <taxon>Pseudomonadota</taxon>
        <taxon>Betaproteobacteria</taxon>
        <taxon>Burkholderiales</taxon>
        <taxon>Alcaligenaceae</taxon>
        <taxon>Achromobacter</taxon>
    </lineage>
</organism>
<protein>
    <submittedName>
        <fullName evidence="2">DUF2950 domain-containing protein</fullName>
    </submittedName>
</protein>
<dbReference type="AlphaFoldDB" id="A0A2N8KP03"/>
<name>A0A2N8KP03_9BURK</name>
<gene>
    <name evidence="2" type="ORF">C1I89_01930</name>
</gene>
<accession>A0A2N8KP03</accession>
<dbReference type="Proteomes" id="UP000235994">
    <property type="component" value="Unassembled WGS sequence"/>
</dbReference>
<reference evidence="2 3" key="1">
    <citation type="submission" date="2018-01" db="EMBL/GenBank/DDBJ databases">
        <title>The draft genome of an aniline degradation strain ANB-1.</title>
        <authorList>
            <person name="Zhang L."/>
            <person name="Jiang J."/>
        </authorList>
    </citation>
    <scope>NUCLEOTIDE SEQUENCE [LARGE SCALE GENOMIC DNA]</scope>
    <source>
        <strain evidence="2 3">ANB-1</strain>
    </source>
</reference>
<sequence length="278" mass="29757">MKTAQHTLGRLAAAAILALAATQGHAAQAAFATPQAAADALVQAVATGDDDGLRQVLGSDFRRFVPRDSIDRDDIYAFLAAWSRQHKIVDTSPATAEFVVGEHDWSFPAPLVKQNNGWRFDLRAGVQEMQHRRIARNEEAAIDTLRRLCAAQDSYRKTAGNGQPAQRIVSTQGRQDGLYWDAASASAASPLDDDALVMGPDVPADAALHGYRYAYLPTADASGCSFVAWPASHGSSGLHSFAIGPDGKVRERDYGRAVTESELKRTAAAQGGWQAVAQ</sequence>
<dbReference type="RefSeq" id="WP_102771122.1">
    <property type="nucleotide sequence ID" value="NZ_POQS01000001.1"/>
</dbReference>
<evidence type="ECO:0000313" key="3">
    <source>
        <dbReference type="Proteomes" id="UP000235994"/>
    </source>
</evidence>
<dbReference type="Pfam" id="PF11453">
    <property type="entry name" value="DUF2950"/>
    <property type="match status" value="1"/>
</dbReference>
<dbReference type="EMBL" id="POQS01000001">
    <property type="protein sequence ID" value="PND35177.1"/>
    <property type="molecule type" value="Genomic_DNA"/>
</dbReference>
<keyword evidence="3" id="KW-1185">Reference proteome</keyword>
<feature type="chain" id="PRO_5014879826" evidence="1">
    <location>
        <begin position="27"/>
        <end position="278"/>
    </location>
</feature>
<proteinExistence type="predicted"/>
<comment type="caution">
    <text evidence="2">The sequence shown here is derived from an EMBL/GenBank/DDBJ whole genome shotgun (WGS) entry which is preliminary data.</text>
</comment>
<evidence type="ECO:0000313" key="2">
    <source>
        <dbReference type="EMBL" id="PND35177.1"/>
    </source>
</evidence>